<name>A0A0C3GW92_OIDMZ</name>
<evidence type="ECO:0000313" key="5">
    <source>
        <dbReference type="Proteomes" id="UP000054321"/>
    </source>
</evidence>
<evidence type="ECO:0000313" key="4">
    <source>
        <dbReference type="EMBL" id="KIM95539.1"/>
    </source>
</evidence>
<comment type="similarity">
    <text evidence="2">Belongs to the ustYa family.</text>
</comment>
<protein>
    <recommendedName>
        <fullName evidence="6">DUF3328 domain-containing protein</fullName>
    </recommendedName>
</protein>
<proteinExistence type="inferred from homology"/>
<accession>A0A0C3GW92</accession>
<dbReference type="InParanoid" id="A0A0C3GW92"/>
<organism evidence="4 5">
    <name type="scientific">Oidiodendron maius (strain Zn)</name>
    <dbReference type="NCBI Taxonomy" id="913774"/>
    <lineage>
        <taxon>Eukaryota</taxon>
        <taxon>Fungi</taxon>
        <taxon>Dikarya</taxon>
        <taxon>Ascomycota</taxon>
        <taxon>Pezizomycotina</taxon>
        <taxon>Leotiomycetes</taxon>
        <taxon>Leotiomycetes incertae sedis</taxon>
        <taxon>Myxotrichaceae</taxon>
        <taxon>Oidiodendron</taxon>
    </lineage>
</organism>
<evidence type="ECO:0000256" key="3">
    <source>
        <dbReference type="SAM" id="Phobius"/>
    </source>
</evidence>
<reference evidence="4 5" key="1">
    <citation type="submission" date="2014-04" db="EMBL/GenBank/DDBJ databases">
        <authorList>
            <consortium name="DOE Joint Genome Institute"/>
            <person name="Kuo A."/>
            <person name="Martino E."/>
            <person name="Perotto S."/>
            <person name="Kohler A."/>
            <person name="Nagy L.G."/>
            <person name="Floudas D."/>
            <person name="Copeland A."/>
            <person name="Barry K.W."/>
            <person name="Cichocki N."/>
            <person name="Veneault-Fourrey C."/>
            <person name="LaButti K."/>
            <person name="Lindquist E.A."/>
            <person name="Lipzen A."/>
            <person name="Lundell T."/>
            <person name="Morin E."/>
            <person name="Murat C."/>
            <person name="Sun H."/>
            <person name="Tunlid A."/>
            <person name="Henrissat B."/>
            <person name="Grigoriev I.V."/>
            <person name="Hibbett D.S."/>
            <person name="Martin F."/>
            <person name="Nordberg H.P."/>
            <person name="Cantor M.N."/>
            <person name="Hua S.X."/>
        </authorList>
    </citation>
    <scope>NUCLEOTIDE SEQUENCE [LARGE SCALE GENOMIC DNA]</scope>
    <source>
        <strain evidence="4 5">Zn</strain>
    </source>
</reference>
<dbReference type="Proteomes" id="UP000054321">
    <property type="component" value="Unassembled WGS sequence"/>
</dbReference>
<keyword evidence="3" id="KW-1133">Transmembrane helix</keyword>
<evidence type="ECO:0008006" key="6">
    <source>
        <dbReference type="Google" id="ProtNLM"/>
    </source>
</evidence>
<keyword evidence="3" id="KW-0472">Membrane</keyword>
<sequence>MRRLDTIIPRSYKNLDSDSAEQYDGETRSDKPKTRTSYQHVAVLYATIIVLLITQLLCIARIRSVPAQSPLGSYETGFKTEIRPDRNTLTLHKVKFFGGVVFDENGTASVSHKPGEPEYFGPPGAETENAWEKLLNDRFVKVEPKDWPPEAIQLLKQDMIFKLFADFLCYHPRTSGFHVLHCLNYVRKSLSPGYYTHYKDQSEQDPKSLSHSGHLKHCLEQIRQNLMCHLDMTPTPRTWRPAPAGTRGHGIFHADTDQWHVCRNYEAMRTWMYPFQEYHTGHTR</sequence>
<dbReference type="Pfam" id="PF11807">
    <property type="entry name" value="UstYa"/>
    <property type="match status" value="1"/>
</dbReference>
<gene>
    <name evidence="4" type="ORF">OIDMADRAFT_133847</name>
</gene>
<dbReference type="EMBL" id="KN832886">
    <property type="protein sequence ID" value="KIM95539.1"/>
    <property type="molecule type" value="Genomic_DNA"/>
</dbReference>
<evidence type="ECO:0000256" key="2">
    <source>
        <dbReference type="ARBA" id="ARBA00035112"/>
    </source>
</evidence>
<dbReference type="AlphaFoldDB" id="A0A0C3GW92"/>
<dbReference type="OrthoDB" id="3687641at2759"/>
<dbReference type="InterPro" id="IPR021765">
    <property type="entry name" value="UstYa-like"/>
</dbReference>
<feature type="transmembrane region" description="Helical" evidence="3">
    <location>
        <begin position="41"/>
        <end position="62"/>
    </location>
</feature>
<dbReference type="STRING" id="913774.A0A0C3GW92"/>
<keyword evidence="3" id="KW-0812">Transmembrane</keyword>
<dbReference type="HOGENOM" id="CLU_042941_2_3_1"/>
<dbReference type="PANTHER" id="PTHR33365:SF4">
    <property type="entry name" value="CYCLOCHLOROTINE BIOSYNTHESIS PROTEIN O"/>
    <property type="match status" value="1"/>
</dbReference>
<dbReference type="PANTHER" id="PTHR33365">
    <property type="entry name" value="YALI0B05434P"/>
    <property type="match status" value="1"/>
</dbReference>
<reference evidence="5" key="2">
    <citation type="submission" date="2015-01" db="EMBL/GenBank/DDBJ databases">
        <title>Evolutionary Origins and Diversification of the Mycorrhizal Mutualists.</title>
        <authorList>
            <consortium name="DOE Joint Genome Institute"/>
            <consortium name="Mycorrhizal Genomics Consortium"/>
            <person name="Kohler A."/>
            <person name="Kuo A."/>
            <person name="Nagy L.G."/>
            <person name="Floudas D."/>
            <person name="Copeland A."/>
            <person name="Barry K.W."/>
            <person name="Cichocki N."/>
            <person name="Veneault-Fourrey C."/>
            <person name="LaButti K."/>
            <person name="Lindquist E.A."/>
            <person name="Lipzen A."/>
            <person name="Lundell T."/>
            <person name="Morin E."/>
            <person name="Murat C."/>
            <person name="Riley R."/>
            <person name="Ohm R."/>
            <person name="Sun H."/>
            <person name="Tunlid A."/>
            <person name="Henrissat B."/>
            <person name="Grigoriev I.V."/>
            <person name="Hibbett D.S."/>
            <person name="Martin F."/>
        </authorList>
    </citation>
    <scope>NUCLEOTIDE SEQUENCE [LARGE SCALE GENOMIC DNA]</scope>
    <source>
        <strain evidence="5">Zn</strain>
    </source>
</reference>
<keyword evidence="5" id="KW-1185">Reference proteome</keyword>
<evidence type="ECO:0000256" key="1">
    <source>
        <dbReference type="ARBA" id="ARBA00004685"/>
    </source>
</evidence>
<comment type="pathway">
    <text evidence="1">Mycotoxin biosynthesis.</text>
</comment>
<dbReference type="GO" id="GO:0043386">
    <property type="term" value="P:mycotoxin biosynthetic process"/>
    <property type="evidence" value="ECO:0007669"/>
    <property type="project" value="InterPro"/>
</dbReference>